<dbReference type="Proteomes" id="UP000283786">
    <property type="component" value="Chromosome"/>
</dbReference>
<dbReference type="EMBL" id="CP060436">
    <property type="protein sequence ID" value="QPM88963.1"/>
    <property type="molecule type" value="Genomic_DNA"/>
</dbReference>
<evidence type="ECO:0008006" key="3">
    <source>
        <dbReference type="Google" id="ProtNLM"/>
    </source>
</evidence>
<proteinExistence type="predicted"/>
<name>A0A418SI79_9RHOB</name>
<gene>
    <name evidence="1" type="ORF">PSAL_001660</name>
</gene>
<dbReference type="KEGG" id="palw:PSAL_001660"/>
<dbReference type="InterPro" id="IPR009045">
    <property type="entry name" value="Zn_M74/Hedgehog-like"/>
</dbReference>
<protein>
    <recommendedName>
        <fullName evidence="3">Peptidoglycan binding domain protein</fullName>
    </recommendedName>
</protein>
<organism evidence="1 2">
    <name type="scientific">Pseudooceanicola algae</name>
    <dbReference type="NCBI Taxonomy" id="1537215"/>
    <lineage>
        <taxon>Bacteria</taxon>
        <taxon>Pseudomonadati</taxon>
        <taxon>Pseudomonadota</taxon>
        <taxon>Alphaproteobacteria</taxon>
        <taxon>Rhodobacterales</taxon>
        <taxon>Paracoccaceae</taxon>
        <taxon>Pseudooceanicola</taxon>
    </lineage>
</organism>
<evidence type="ECO:0000313" key="1">
    <source>
        <dbReference type="EMBL" id="QPM88963.1"/>
    </source>
</evidence>
<dbReference type="OrthoDB" id="9799970at2"/>
<dbReference type="RefSeq" id="WP_119838640.1">
    <property type="nucleotide sequence ID" value="NZ_CP060436.1"/>
</dbReference>
<dbReference type="AlphaFoldDB" id="A0A418SI79"/>
<evidence type="ECO:0000313" key="2">
    <source>
        <dbReference type="Proteomes" id="UP000283786"/>
    </source>
</evidence>
<keyword evidence="2" id="KW-1185">Reference proteome</keyword>
<accession>A0A418SI79</accession>
<sequence length="282" mass="31227">MTKAQIRLLQGKLTRLGLYDGAIDGVAGPMTLAALPACFAAMNQLAPPDFARWGKSRRCIAAMQAYALSEAIDAGVIDGLWGPQTDFAIMALAQKVATGQVRQFNDEGPDEIRNPAGFPDETRSQAELVAFYGPAGTADGRIRPPLVRVPLPWKMKLAWAKHQTRSFLWAHEKCAESLVRVLARVDALYAPAQKTDLGLDLFGGDYAPRLMRGADRASLHSWGIAFDFDPARNRLRDNLFEARLGQPDAIPFWEAWEAEGWCSLGRVRNYDFMHVQAAHRAY</sequence>
<dbReference type="SUPFAM" id="SSF55166">
    <property type="entry name" value="Hedgehog/DD-peptidase"/>
    <property type="match status" value="1"/>
</dbReference>
<reference evidence="1 2" key="1">
    <citation type="submission" date="2020-08" db="EMBL/GenBank/DDBJ databases">
        <title>Genome sequence of Rhodobacteraceae bacterium Lw-13e.</title>
        <authorList>
            <person name="Poehlein A."/>
            <person name="Wolter L."/>
            <person name="Daniel R."/>
            <person name="Brinkhoff T."/>
        </authorList>
    </citation>
    <scope>NUCLEOTIDE SEQUENCE [LARGE SCALE GENOMIC DNA]</scope>
    <source>
        <strain evidence="1 2">Lw-13e</strain>
    </source>
</reference>